<evidence type="ECO:0000313" key="3">
    <source>
        <dbReference type="Proteomes" id="UP000015104"/>
    </source>
</evidence>
<feature type="transmembrane region" description="Helical" evidence="1">
    <location>
        <begin position="151"/>
        <end position="170"/>
    </location>
</feature>
<proteinExistence type="predicted"/>
<accession>T1L5E6</accession>
<sequence>MSSSQLVQTICGDNVFWDSQLSWNTTNPRLTECFQVTLLTGFPVGIMILTILTHAFREKRFDRNNWTFLKYIRLIAIIFASFINILYSLIITNHYYKEQYRVLLTYSIIQLVKATCYSGMMWFFLVTETVFSMIIYGDKWVTYDQQLFSEFVFYTTYIPVLVLLLILFCFNEEALV</sequence>
<dbReference type="EMBL" id="CAEY01001266">
    <property type="status" value="NOT_ANNOTATED_CDS"/>
    <property type="molecule type" value="Genomic_DNA"/>
</dbReference>
<keyword evidence="3" id="KW-1185">Reference proteome</keyword>
<dbReference type="AlphaFoldDB" id="T1L5E6"/>
<evidence type="ECO:0000313" key="2">
    <source>
        <dbReference type="EnsemblMetazoa" id="tetur467g00010.1"/>
    </source>
</evidence>
<feature type="transmembrane region" description="Helical" evidence="1">
    <location>
        <begin position="111"/>
        <end position="136"/>
    </location>
</feature>
<keyword evidence="1" id="KW-1133">Transmembrane helix</keyword>
<name>T1L5E6_TETUR</name>
<reference evidence="2" key="2">
    <citation type="submission" date="2015-06" db="UniProtKB">
        <authorList>
            <consortium name="EnsemblMetazoa"/>
        </authorList>
    </citation>
    <scope>IDENTIFICATION</scope>
</reference>
<dbReference type="Proteomes" id="UP000015104">
    <property type="component" value="Unassembled WGS sequence"/>
</dbReference>
<keyword evidence="1" id="KW-0812">Transmembrane</keyword>
<organism evidence="2 3">
    <name type="scientific">Tetranychus urticae</name>
    <name type="common">Two-spotted spider mite</name>
    <dbReference type="NCBI Taxonomy" id="32264"/>
    <lineage>
        <taxon>Eukaryota</taxon>
        <taxon>Metazoa</taxon>
        <taxon>Ecdysozoa</taxon>
        <taxon>Arthropoda</taxon>
        <taxon>Chelicerata</taxon>
        <taxon>Arachnida</taxon>
        <taxon>Acari</taxon>
        <taxon>Acariformes</taxon>
        <taxon>Trombidiformes</taxon>
        <taxon>Prostigmata</taxon>
        <taxon>Eleutherengona</taxon>
        <taxon>Raphignathae</taxon>
        <taxon>Tetranychoidea</taxon>
        <taxon>Tetranychidae</taxon>
        <taxon>Tetranychus</taxon>
    </lineage>
</organism>
<feature type="transmembrane region" description="Helical" evidence="1">
    <location>
        <begin position="68"/>
        <end position="90"/>
    </location>
</feature>
<feature type="transmembrane region" description="Helical" evidence="1">
    <location>
        <begin position="36"/>
        <end position="56"/>
    </location>
</feature>
<dbReference type="EnsemblMetazoa" id="tetur467g00010.1">
    <property type="protein sequence ID" value="tetur467g00010.1"/>
    <property type="gene ID" value="tetur467g00010"/>
</dbReference>
<dbReference type="HOGENOM" id="CLU_1527152_0_0_1"/>
<evidence type="ECO:0000256" key="1">
    <source>
        <dbReference type="SAM" id="Phobius"/>
    </source>
</evidence>
<keyword evidence="1" id="KW-0472">Membrane</keyword>
<reference evidence="3" key="1">
    <citation type="submission" date="2011-08" db="EMBL/GenBank/DDBJ databases">
        <authorList>
            <person name="Rombauts S."/>
        </authorList>
    </citation>
    <scope>NUCLEOTIDE SEQUENCE</scope>
    <source>
        <strain evidence="3">London</strain>
    </source>
</reference>
<protein>
    <submittedName>
        <fullName evidence="2">Uncharacterized protein</fullName>
    </submittedName>
</protein>